<comment type="caution">
    <text evidence="4">The sequence shown here is derived from an EMBL/GenBank/DDBJ whole genome shotgun (WGS) entry which is preliminary data.</text>
</comment>
<feature type="transmembrane region" description="Helical" evidence="2">
    <location>
        <begin position="193"/>
        <end position="217"/>
    </location>
</feature>
<feature type="transmembrane region" description="Helical" evidence="2">
    <location>
        <begin position="42"/>
        <end position="60"/>
    </location>
</feature>
<dbReference type="EMBL" id="BIFT01000002">
    <property type="protein sequence ID" value="GCE29895.1"/>
    <property type="molecule type" value="Genomic_DNA"/>
</dbReference>
<evidence type="ECO:0000313" key="4">
    <source>
        <dbReference type="EMBL" id="GCE29895.1"/>
    </source>
</evidence>
<sequence length="319" mass="34796">MTQRSHTKLWGICYGIGVNVLSALTFIIPQRLASFTSVQLTVGRYLSYGLVSLCIFLLLARHQVKGSDYRTWFTALLFAATGNVGYYFFLVLAVQDVGALVTALINGTLPVTVALYGNWKRREYPFSRLIVPVILIFLGLLIINLYALSGRQALPETSVGQRVCGILFAGMAVALWTWYAVANTHFLRTHTHLSSATWSTMIGVSTLFLVILALPLTRGSGGVPLDLQTLLLSGSHLLPFVVGCLILGIVVSWGGTLLWNRAFAMLPISLAGQLIVFEPITVLVYVAVVDTQLPSFFELLGASLIITGIMFGIRAARRS</sequence>
<dbReference type="InterPro" id="IPR037185">
    <property type="entry name" value="EmrE-like"/>
</dbReference>
<feature type="transmembrane region" description="Helical" evidence="2">
    <location>
        <begin position="294"/>
        <end position="313"/>
    </location>
</feature>
<feature type="transmembrane region" description="Helical" evidence="2">
    <location>
        <begin position="12"/>
        <end position="30"/>
    </location>
</feature>
<accession>A0A402BEV5</accession>
<gene>
    <name evidence="4" type="ORF">KDA_53790</name>
</gene>
<keyword evidence="2" id="KW-1133">Transmembrane helix</keyword>
<proteinExistence type="inferred from homology"/>
<name>A0A402BEV5_9CHLR</name>
<dbReference type="SUPFAM" id="SSF103481">
    <property type="entry name" value="Multidrug resistance efflux transporter EmrE"/>
    <property type="match status" value="2"/>
</dbReference>
<protein>
    <recommendedName>
        <fullName evidence="3">EamA domain-containing protein</fullName>
    </recommendedName>
</protein>
<dbReference type="GO" id="GO:0016020">
    <property type="term" value="C:membrane"/>
    <property type="evidence" value="ECO:0007669"/>
    <property type="project" value="InterPro"/>
</dbReference>
<dbReference type="Pfam" id="PF00892">
    <property type="entry name" value="EamA"/>
    <property type="match status" value="1"/>
</dbReference>
<feature type="transmembrane region" description="Helical" evidence="2">
    <location>
        <begin position="97"/>
        <end position="117"/>
    </location>
</feature>
<keyword evidence="5" id="KW-1185">Reference proteome</keyword>
<feature type="domain" description="EamA" evidence="3">
    <location>
        <begin position="9"/>
        <end position="144"/>
    </location>
</feature>
<organism evidence="4 5">
    <name type="scientific">Dictyobacter alpinus</name>
    <dbReference type="NCBI Taxonomy" id="2014873"/>
    <lineage>
        <taxon>Bacteria</taxon>
        <taxon>Bacillati</taxon>
        <taxon>Chloroflexota</taxon>
        <taxon>Ktedonobacteria</taxon>
        <taxon>Ktedonobacterales</taxon>
        <taxon>Dictyobacteraceae</taxon>
        <taxon>Dictyobacter</taxon>
    </lineage>
</organism>
<dbReference type="RefSeq" id="WP_161982428.1">
    <property type="nucleotide sequence ID" value="NZ_BIFT01000002.1"/>
</dbReference>
<keyword evidence="2" id="KW-0812">Transmembrane</keyword>
<feature type="transmembrane region" description="Helical" evidence="2">
    <location>
        <begin position="266"/>
        <end position="288"/>
    </location>
</feature>
<dbReference type="InterPro" id="IPR000620">
    <property type="entry name" value="EamA_dom"/>
</dbReference>
<evidence type="ECO:0000256" key="2">
    <source>
        <dbReference type="SAM" id="Phobius"/>
    </source>
</evidence>
<feature type="transmembrane region" description="Helical" evidence="2">
    <location>
        <begin position="237"/>
        <end position="259"/>
    </location>
</feature>
<evidence type="ECO:0000259" key="3">
    <source>
        <dbReference type="Pfam" id="PF00892"/>
    </source>
</evidence>
<feature type="transmembrane region" description="Helical" evidence="2">
    <location>
        <begin position="159"/>
        <end position="181"/>
    </location>
</feature>
<evidence type="ECO:0000256" key="1">
    <source>
        <dbReference type="ARBA" id="ARBA00007362"/>
    </source>
</evidence>
<evidence type="ECO:0000313" key="5">
    <source>
        <dbReference type="Proteomes" id="UP000287171"/>
    </source>
</evidence>
<feature type="transmembrane region" description="Helical" evidence="2">
    <location>
        <begin position="72"/>
        <end position="91"/>
    </location>
</feature>
<dbReference type="AlphaFoldDB" id="A0A402BEV5"/>
<comment type="similarity">
    <text evidence="1">Belongs to the EamA transporter family.</text>
</comment>
<feature type="transmembrane region" description="Helical" evidence="2">
    <location>
        <begin position="129"/>
        <end position="147"/>
    </location>
</feature>
<reference evidence="5" key="1">
    <citation type="submission" date="2018-12" db="EMBL/GenBank/DDBJ databases">
        <title>Tengunoibacter tsumagoiensis gen. nov., sp. nov., Dictyobacter kobayashii sp. nov., D. alpinus sp. nov., and D. joshuensis sp. nov. and description of Dictyobacteraceae fam. nov. within the order Ktedonobacterales isolated from Tengu-no-mugimeshi.</title>
        <authorList>
            <person name="Wang C.M."/>
            <person name="Zheng Y."/>
            <person name="Sakai Y."/>
            <person name="Toyoda A."/>
            <person name="Minakuchi Y."/>
            <person name="Abe K."/>
            <person name="Yokota A."/>
            <person name="Yabe S."/>
        </authorList>
    </citation>
    <scope>NUCLEOTIDE SEQUENCE [LARGE SCALE GENOMIC DNA]</scope>
    <source>
        <strain evidence="5">Uno16</strain>
    </source>
</reference>
<dbReference type="Proteomes" id="UP000287171">
    <property type="component" value="Unassembled WGS sequence"/>
</dbReference>
<keyword evidence="2" id="KW-0472">Membrane</keyword>